<organism evidence="1 2">
    <name type="scientific">Didymosphaeria variabile</name>
    <dbReference type="NCBI Taxonomy" id="1932322"/>
    <lineage>
        <taxon>Eukaryota</taxon>
        <taxon>Fungi</taxon>
        <taxon>Dikarya</taxon>
        <taxon>Ascomycota</taxon>
        <taxon>Pezizomycotina</taxon>
        <taxon>Dothideomycetes</taxon>
        <taxon>Pleosporomycetidae</taxon>
        <taxon>Pleosporales</taxon>
        <taxon>Massarineae</taxon>
        <taxon>Didymosphaeriaceae</taxon>
        <taxon>Didymosphaeria</taxon>
    </lineage>
</organism>
<dbReference type="EMBL" id="JAPEUX010000003">
    <property type="protein sequence ID" value="KAJ4356841.1"/>
    <property type="molecule type" value="Genomic_DNA"/>
</dbReference>
<comment type="caution">
    <text evidence="1">The sequence shown here is derived from an EMBL/GenBank/DDBJ whole genome shotgun (WGS) entry which is preliminary data.</text>
</comment>
<reference evidence="1" key="1">
    <citation type="submission" date="2022-10" db="EMBL/GenBank/DDBJ databases">
        <title>Tapping the CABI collections for fungal endophytes: first genome assemblies for Collariella, Neodidymelliopsis, Ascochyta clinopodiicola, Didymella pomorum, Didymosphaeria variabile, Neocosmospora piperis and Neocucurbitaria cava.</title>
        <authorList>
            <person name="Hill R."/>
        </authorList>
    </citation>
    <scope>NUCLEOTIDE SEQUENCE</scope>
    <source>
        <strain evidence="1">IMI 356815</strain>
    </source>
</reference>
<accession>A0A9W8XSN8</accession>
<sequence length="467" mass="50074">MCLPERPIFVPDAHGAHIDGGNTRTDDWVGPLGNNPQVFGSSTLSAYMFWEEATKDSHVLVSLACSSDPVYFCLAALDSETLKPIAQWSAPNHHAVSIYWQVVDGRVTIPTQEGFIVDLEFVKGTDGTGSFNLVREIDLSNIMTQNSIIAIVGYTGDGNLWFSTTPVPLLGLDGPNTTTVGYVQTDNTVHTILLQDEIVENGMAINNNAVYLVTGPAGKKNHADASGGFYAFLAGTDGITTAYNETYSAGSGMKAGGLSRGSGSTVSLIGQKYVAITDNADTQINLVVYHQVEELPEGKPAQVCSHPLFEPNASANEACLTTYSDDNKYTAVIPNGYNSPWSFGGESEINGPQNNLSVMAPGATRIDISDDGTCSFVWDLPVRVTMSTLSTGSGLFYIYTQDYELANQGEYVWYVVAYEFQSGEEVWRAKMGSGGVYNTGISAIQLGPNGRIYEGIDGGVAWMQDSA</sequence>
<gene>
    <name evidence="1" type="ORF">N0V89_004878</name>
</gene>
<dbReference type="Proteomes" id="UP001140513">
    <property type="component" value="Unassembled WGS sequence"/>
</dbReference>
<keyword evidence="2" id="KW-1185">Reference proteome</keyword>
<dbReference type="OrthoDB" id="4818326at2759"/>
<protein>
    <submittedName>
        <fullName evidence="1">Uncharacterized protein</fullName>
    </submittedName>
</protein>
<dbReference type="RefSeq" id="XP_056073967.1">
    <property type="nucleotide sequence ID" value="XM_056213659.1"/>
</dbReference>
<dbReference type="AlphaFoldDB" id="A0A9W8XSN8"/>
<evidence type="ECO:0000313" key="1">
    <source>
        <dbReference type="EMBL" id="KAJ4356841.1"/>
    </source>
</evidence>
<proteinExistence type="predicted"/>
<name>A0A9W8XSN8_9PLEO</name>
<evidence type="ECO:0000313" key="2">
    <source>
        <dbReference type="Proteomes" id="UP001140513"/>
    </source>
</evidence>
<dbReference type="GeneID" id="80908408"/>